<keyword evidence="1" id="KW-0051">Antiviral defense</keyword>
<dbReference type="InterPro" id="IPR052216">
    <property type="entry name" value="CRISPR_Csm3_endoribonuclease"/>
</dbReference>
<organism evidence="3 4">
    <name type="scientific">Agathobacter rectalis</name>
    <dbReference type="NCBI Taxonomy" id="39491"/>
    <lineage>
        <taxon>Bacteria</taxon>
        <taxon>Bacillati</taxon>
        <taxon>Bacillota</taxon>
        <taxon>Clostridia</taxon>
        <taxon>Lachnospirales</taxon>
        <taxon>Lachnospiraceae</taxon>
        <taxon>Agathobacter</taxon>
    </lineage>
</organism>
<name>A0A3E4WNX9_9FIRM</name>
<dbReference type="PANTHER" id="PTHR35579">
    <property type="entry name" value="CRISPR SYSTEM CMS ENDORIBONUCLEASE CSM3"/>
    <property type="match status" value="1"/>
</dbReference>
<dbReference type="InterPro" id="IPR005537">
    <property type="entry name" value="RAMP_III_fam"/>
</dbReference>
<feature type="domain" description="CRISPR type III-associated protein" evidence="2">
    <location>
        <begin position="16"/>
        <end position="188"/>
    </location>
</feature>
<gene>
    <name evidence="3" type="ORF">DXC13_14725</name>
</gene>
<protein>
    <recommendedName>
        <fullName evidence="2">CRISPR type III-associated protein domain-containing protein</fullName>
    </recommendedName>
</protein>
<evidence type="ECO:0000313" key="4">
    <source>
        <dbReference type="Proteomes" id="UP000260717"/>
    </source>
</evidence>
<dbReference type="CDD" id="cd09726">
    <property type="entry name" value="RAMP_I_III"/>
    <property type="match status" value="1"/>
</dbReference>
<dbReference type="PANTHER" id="PTHR35579:SF6">
    <property type="entry name" value="DUF324 DOMAIN-CONTAINING PROTEIN"/>
    <property type="match status" value="1"/>
</dbReference>
<evidence type="ECO:0000313" key="3">
    <source>
        <dbReference type="EMBL" id="RGM44008.1"/>
    </source>
</evidence>
<evidence type="ECO:0000256" key="1">
    <source>
        <dbReference type="ARBA" id="ARBA00023118"/>
    </source>
</evidence>
<accession>A0A3E4WNX9</accession>
<comment type="caution">
    <text evidence="3">The sequence shown here is derived from an EMBL/GenBank/DDBJ whole genome shotgun (WGS) entry which is preliminary data.</text>
</comment>
<evidence type="ECO:0000259" key="2">
    <source>
        <dbReference type="Pfam" id="PF03787"/>
    </source>
</evidence>
<dbReference type="GO" id="GO:0051607">
    <property type="term" value="P:defense response to virus"/>
    <property type="evidence" value="ECO:0007669"/>
    <property type="project" value="UniProtKB-KW"/>
</dbReference>
<dbReference type="Pfam" id="PF03787">
    <property type="entry name" value="RAMPs"/>
    <property type="match status" value="2"/>
</dbReference>
<dbReference type="AlphaFoldDB" id="A0A3E4WNX9"/>
<reference evidence="3 4" key="1">
    <citation type="submission" date="2018-08" db="EMBL/GenBank/DDBJ databases">
        <title>A genome reference for cultivated species of the human gut microbiota.</title>
        <authorList>
            <person name="Zou Y."/>
            <person name="Xue W."/>
            <person name="Luo G."/>
        </authorList>
    </citation>
    <scope>NUCLEOTIDE SEQUENCE [LARGE SCALE GENOMIC DNA]</scope>
    <source>
        <strain evidence="3 4">OM08-12AT</strain>
    </source>
</reference>
<proteinExistence type="predicted"/>
<feature type="domain" description="CRISPR type III-associated protein" evidence="2">
    <location>
        <begin position="260"/>
        <end position="409"/>
    </location>
</feature>
<dbReference type="Proteomes" id="UP000260717">
    <property type="component" value="Unassembled WGS sequence"/>
</dbReference>
<dbReference type="EMBL" id="QSTI01000038">
    <property type="protein sequence ID" value="RGM44008.1"/>
    <property type="molecule type" value="Genomic_DNA"/>
</dbReference>
<sequence length="438" mass="49414">MTKLKKVYYQLKLSQISPLRIGNGENDISDNDLMCDSRGIPFIPGSSMAGVLREKYEKLGGKDTEKLFGIIKNDEATASHIIISDAICPQKICDNVKSEFRNVSISDYKISIRDGVAIDKWGVAKDGHKYDFQVVETDVSYYCILEWSGDDEEYENEVIEGLDILVKDIVKHGIQLGARTTRGYGKMKVEVRKHQFDFPNCIDEWLDFNPWSESDFSGEKVYLDNEDKSEDGQFDRIEVQFKVIGSFSIRVNMERIEKAPDSVVMVNKDSKPVVPGTTWAGVFRHHMQEILSHIMSDNNDERTALDCLFGRGRADNTLSRIRFGETIIEGGKPYVLTRNAVERFTQAPKNSALFTDEFWQGGVGTLEIMIDKGKMSKLQRQLLEVSLLDLDNGMLTFGGSTGTGHGRVEVMKLNVNGMDYTENLKSGSMGFLEGLHEY</sequence>